<sequence>MHYNNTQKEFLFGNSATSHKVIIFASEQALQLLIKLSKQEDIHREIANIIALFLIASNEINNSMEKDDRCTL</sequence>
<accession>A0A820DDZ5</accession>
<dbReference type="AlphaFoldDB" id="A0A820DDZ5"/>
<proteinExistence type="predicted"/>
<protein>
    <submittedName>
        <fullName evidence="1">Uncharacterized protein</fullName>
    </submittedName>
</protein>
<dbReference type="Proteomes" id="UP000663874">
    <property type="component" value="Unassembled WGS sequence"/>
</dbReference>
<reference evidence="1" key="1">
    <citation type="submission" date="2021-02" db="EMBL/GenBank/DDBJ databases">
        <authorList>
            <person name="Nowell W R."/>
        </authorList>
    </citation>
    <scope>NUCLEOTIDE SEQUENCE</scope>
</reference>
<name>A0A820DDZ5_9BILA</name>
<evidence type="ECO:0000313" key="1">
    <source>
        <dbReference type="EMBL" id="CAF4230705.1"/>
    </source>
</evidence>
<gene>
    <name evidence="1" type="ORF">FNK824_LOCUS37699</name>
</gene>
<organism evidence="1 2">
    <name type="scientific">Rotaria sordida</name>
    <dbReference type="NCBI Taxonomy" id="392033"/>
    <lineage>
        <taxon>Eukaryota</taxon>
        <taxon>Metazoa</taxon>
        <taxon>Spiralia</taxon>
        <taxon>Gnathifera</taxon>
        <taxon>Rotifera</taxon>
        <taxon>Eurotatoria</taxon>
        <taxon>Bdelloidea</taxon>
        <taxon>Philodinida</taxon>
        <taxon>Philodinidae</taxon>
        <taxon>Rotaria</taxon>
    </lineage>
</organism>
<comment type="caution">
    <text evidence="1">The sequence shown here is derived from an EMBL/GenBank/DDBJ whole genome shotgun (WGS) entry which is preliminary data.</text>
</comment>
<evidence type="ECO:0000313" key="2">
    <source>
        <dbReference type="Proteomes" id="UP000663874"/>
    </source>
</evidence>
<dbReference type="EMBL" id="CAJOBE010019647">
    <property type="protein sequence ID" value="CAF4230705.1"/>
    <property type="molecule type" value="Genomic_DNA"/>
</dbReference>